<dbReference type="PANTHER" id="PTHR12854">
    <property type="entry name" value="ATAXIN 2-RELATED"/>
    <property type="match status" value="1"/>
</dbReference>
<comment type="caution">
    <text evidence="3">The sequence shown here is derived from an EMBL/GenBank/DDBJ whole genome shotgun (WGS) entry which is preliminary data.</text>
</comment>
<dbReference type="InterPro" id="IPR009604">
    <property type="entry name" value="LsmAD_domain"/>
</dbReference>
<feature type="region of interest" description="Disordered" evidence="1">
    <location>
        <begin position="729"/>
        <end position="748"/>
    </location>
</feature>
<gene>
    <name evidence="3" type="primary">ATXN2_1</name>
    <name evidence="3" type="ORF">FOZ61_000808</name>
</gene>
<evidence type="ECO:0000256" key="1">
    <source>
        <dbReference type="SAM" id="MobiDB-lite"/>
    </source>
</evidence>
<accession>A0A7J6M037</accession>
<feature type="compositionally biased region" description="Low complexity" evidence="1">
    <location>
        <begin position="790"/>
        <end position="807"/>
    </location>
</feature>
<dbReference type="EMBL" id="JABAHT010000117">
    <property type="protein sequence ID" value="KAF4664421.1"/>
    <property type="molecule type" value="Genomic_DNA"/>
</dbReference>
<dbReference type="OrthoDB" id="2275718at2759"/>
<dbReference type="Gene3D" id="3.80.10.10">
    <property type="entry name" value="Ribonuclease Inhibitor"/>
    <property type="match status" value="2"/>
</dbReference>
<dbReference type="InterPro" id="IPR045117">
    <property type="entry name" value="ATXN2-like"/>
</dbReference>
<feature type="region of interest" description="Disordered" evidence="1">
    <location>
        <begin position="939"/>
        <end position="969"/>
    </location>
</feature>
<reference evidence="3 4" key="1">
    <citation type="submission" date="2020-04" db="EMBL/GenBank/DDBJ databases">
        <title>Perkinsus olseni comparative genomics.</title>
        <authorList>
            <person name="Bogema D.R."/>
        </authorList>
    </citation>
    <scope>NUCLEOTIDE SEQUENCE [LARGE SCALE GENOMIC DNA]</scope>
    <source>
        <strain evidence="3">ATCC PRA-179</strain>
    </source>
</reference>
<feature type="region of interest" description="Disordered" evidence="1">
    <location>
        <begin position="984"/>
        <end position="1023"/>
    </location>
</feature>
<feature type="compositionally biased region" description="Polar residues" evidence="1">
    <location>
        <begin position="1003"/>
        <end position="1018"/>
    </location>
</feature>
<dbReference type="PANTHER" id="PTHR12854:SF7">
    <property type="entry name" value="ATAXIN-2 HOMOLOG"/>
    <property type="match status" value="1"/>
</dbReference>
<feature type="region of interest" description="Disordered" evidence="1">
    <location>
        <begin position="759"/>
        <end position="807"/>
    </location>
</feature>
<feature type="domain" description="LsmAD" evidence="2">
    <location>
        <begin position="695"/>
        <end position="757"/>
    </location>
</feature>
<protein>
    <submittedName>
        <fullName evidence="3">Ataxin 2-like</fullName>
    </submittedName>
</protein>
<dbReference type="Proteomes" id="UP000570595">
    <property type="component" value="Unassembled WGS sequence"/>
</dbReference>
<name>A0A7J6M037_PEROL</name>
<dbReference type="SMART" id="SM01272">
    <property type="entry name" value="LsmAD"/>
    <property type="match status" value="1"/>
</dbReference>
<sequence length="1127" mass="124045">MAAPKDGGVEREKGDLWAIYIGGWTEIEDKILSFLAVPSSYLTNRFRWNYYDHQIAACKTAAQANTLCLVSKGEPARRMAVYCDLERHVGMDICELVEPTREMGTTHWRFAARRVILAHQSGAIFMCYDTAGPGNADKRVYIYAWSYKIGSHGSADMLYHVVDPYFGLRMCPTTFGNVVVPGSDDKVSIERLLRSRFCSSNNRDDSFDRASAHRQAFRALLQRCDTRGPAKRINLYGCEFLSDSELSQIICLCCDVLTHLDLFECSSLSSEFIGVLRAATRLEHVNLRGLDQLTCRALCAWLGSSSICHLRYINLSGVSDCRDEVLTTIAENRVSECIQEVYVARTLVTDAGLVVLIENCHNLKALDVAANLGVSDTLLDAVVTHGTSLQWIDLRGTSIHDDAVANLLALMPSLGVSWMSSQGNVALVMTDGVAGSSETGGLPPSDGSTPLDLLFASVLENDPLARIQGEWHGLEDHKTYKVQGSTVHVSKDGVPLRTYDKLLQHKDGTIYWGSSGRYILDSNTDTDLAAPPLLGGSSSFSWERQTDSHTGEVVVRPDAQQDMASGPSSRFIKMNDLAEIEGRKHWYSLPSSRANYVHVYIKQPAKRVTTWWKLPSSVTNYVRLARQRPKGSVFQTDHEILSKIRGYSADDEDASAHALHRVDDTWLEADTAATADFSATENLHWDQFKVNEERFGVHTSFNWKLYTTEVPKNLSSAQRSKVETIAREIEKEESQRGKSTLRGTDDEEALYGAVIGTGRYAQPQSDGNVSKNGKAARQPGRRSPQRETVAETAQTSSSSSAAPPAFESDVKETILNSLQGLYSDTKGKRYLIEGDDSFAIDAKTGEKGVSKPLVVALSTVDSDSAVVKWGTSGLYSYQYPSTREQVAQCGQDGIPQIPEIVWKSRSGNIGVMHNLIRFLTNGCSGGACDAAALRPFTTVCGERNPTSPAEEADEEDEYEPVSEEVASDGVPEWNDLIVPRFDTASSSPSYHGRNRSHCGDSFDGSSTLAESPREPTTSPDDKRKLRGLVRDFTTKAVRGVSCDIVDIVDVLRAEDSLVTLEYPTVQDSLTADDMGRMIFLQVYHHALEDVETVGFLETSRQARETFLTAVNILQIYTQAAIAGADGD</sequence>
<evidence type="ECO:0000313" key="3">
    <source>
        <dbReference type="EMBL" id="KAF4664421.1"/>
    </source>
</evidence>
<organism evidence="3 4">
    <name type="scientific">Perkinsus olseni</name>
    <name type="common">Perkinsus atlanticus</name>
    <dbReference type="NCBI Taxonomy" id="32597"/>
    <lineage>
        <taxon>Eukaryota</taxon>
        <taxon>Sar</taxon>
        <taxon>Alveolata</taxon>
        <taxon>Perkinsozoa</taxon>
        <taxon>Perkinsea</taxon>
        <taxon>Perkinsida</taxon>
        <taxon>Perkinsidae</taxon>
        <taxon>Perkinsus</taxon>
    </lineage>
</organism>
<dbReference type="InterPro" id="IPR032675">
    <property type="entry name" value="LRR_dom_sf"/>
</dbReference>
<feature type="compositionally biased region" description="Polar residues" evidence="1">
    <location>
        <begin position="762"/>
        <end position="771"/>
    </location>
</feature>
<feature type="compositionally biased region" description="Acidic residues" evidence="1">
    <location>
        <begin position="950"/>
        <end position="966"/>
    </location>
</feature>
<dbReference type="GO" id="GO:0003729">
    <property type="term" value="F:mRNA binding"/>
    <property type="evidence" value="ECO:0007669"/>
    <property type="project" value="TreeGrafter"/>
</dbReference>
<evidence type="ECO:0000313" key="4">
    <source>
        <dbReference type="Proteomes" id="UP000570595"/>
    </source>
</evidence>
<dbReference type="Pfam" id="PF06741">
    <property type="entry name" value="LsmAD"/>
    <property type="match status" value="1"/>
</dbReference>
<proteinExistence type="predicted"/>
<dbReference type="SUPFAM" id="SSF52047">
    <property type="entry name" value="RNI-like"/>
    <property type="match status" value="1"/>
</dbReference>
<dbReference type="GO" id="GO:0034063">
    <property type="term" value="P:stress granule assembly"/>
    <property type="evidence" value="ECO:0007669"/>
    <property type="project" value="TreeGrafter"/>
</dbReference>
<dbReference type="AlphaFoldDB" id="A0A7J6M037"/>
<dbReference type="GO" id="GO:0010494">
    <property type="term" value="C:cytoplasmic stress granule"/>
    <property type="evidence" value="ECO:0007669"/>
    <property type="project" value="TreeGrafter"/>
</dbReference>
<evidence type="ECO:0000259" key="2">
    <source>
        <dbReference type="SMART" id="SM01272"/>
    </source>
</evidence>